<evidence type="ECO:0000313" key="4">
    <source>
        <dbReference type="Proteomes" id="UP000026962"/>
    </source>
</evidence>
<dbReference type="STRING" id="4537.A0A0E0MAU5"/>
<keyword evidence="4" id="KW-1185">Reference proteome</keyword>
<dbReference type="InterPro" id="IPR001005">
    <property type="entry name" value="SANT/Myb"/>
</dbReference>
<feature type="region of interest" description="Disordered" evidence="1">
    <location>
        <begin position="319"/>
        <end position="340"/>
    </location>
</feature>
<evidence type="ECO:0000256" key="1">
    <source>
        <dbReference type="SAM" id="MobiDB-lite"/>
    </source>
</evidence>
<dbReference type="Proteomes" id="UP000026962">
    <property type="component" value="Chromosome 10"/>
</dbReference>
<dbReference type="EnsemblPlants" id="OPUNC10G17200.1">
    <property type="protein sequence ID" value="OPUNC10G17200.1"/>
    <property type="gene ID" value="OPUNC10G17200"/>
</dbReference>
<feature type="domain" description="Myb-like" evidence="2">
    <location>
        <begin position="57"/>
        <end position="119"/>
    </location>
</feature>
<organism evidence="3">
    <name type="scientific">Oryza punctata</name>
    <name type="common">Red rice</name>
    <dbReference type="NCBI Taxonomy" id="4537"/>
    <lineage>
        <taxon>Eukaryota</taxon>
        <taxon>Viridiplantae</taxon>
        <taxon>Streptophyta</taxon>
        <taxon>Embryophyta</taxon>
        <taxon>Tracheophyta</taxon>
        <taxon>Spermatophyta</taxon>
        <taxon>Magnoliopsida</taxon>
        <taxon>Liliopsida</taxon>
        <taxon>Poales</taxon>
        <taxon>Poaceae</taxon>
        <taxon>BOP clade</taxon>
        <taxon>Oryzoideae</taxon>
        <taxon>Oryzeae</taxon>
        <taxon>Oryzinae</taxon>
        <taxon>Oryza</taxon>
    </lineage>
</organism>
<feature type="compositionally biased region" description="Gly residues" evidence="1">
    <location>
        <begin position="39"/>
        <end position="49"/>
    </location>
</feature>
<dbReference type="Gramene" id="OPUNC10G17200.1">
    <property type="protein sequence ID" value="OPUNC10G17200.1"/>
    <property type="gene ID" value="OPUNC10G17200"/>
</dbReference>
<proteinExistence type="predicted"/>
<evidence type="ECO:0000259" key="2">
    <source>
        <dbReference type="PROSITE" id="PS50090"/>
    </source>
</evidence>
<dbReference type="Gene3D" id="1.10.10.60">
    <property type="entry name" value="Homeodomain-like"/>
    <property type="match status" value="1"/>
</dbReference>
<evidence type="ECO:0000313" key="3">
    <source>
        <dbReference type="EnsemblPlants" id="OPUNC10G17200.1"/>
    </source>
</evidence>
<dbReference type="FunFam" id="1.10.10.60:FF:000152">
    <property type="entry name" value="Trihelix transcription factor ASIL2"/>
    <property type="match status" value="1"/>
</dbReference>
<feature type="compositionally biased region" description="Pro residues" evidence="1">
    <location>
        <begin position="1"/>
        <end position="11"/>
    </location>
</feature>
<dbReference type="PANTHER" id="PTHR31307">
    <property type="entry name" value="TRIHELIX TRANSCRIPTION FACTOR ASIL2"/>
    <property type="match status" value="1"/>
</dbReference>
<feature type="compositionally biased region" description="Low complexity" evidence="1">
    <location>
        <begin position="329"/>
        <end position="340"/>
    </location>
</feature>
<dbReference type="OMA" id="PCWSPDE"/>
<reference evidence="3" key="2">
    <citation type="submission" date="2018-05" db="EMBL/GenBank/DDBJ databases">
        <title>OpunRS2 (Oryza punctata Reference Sequence Version 2).</title>
        <authorList>
            <person name="Zhang J."/>
            <person name="Kudrna D."/>
            <person name="Lee S."/>
            <person name="Talag J."/>
            <person name="Welchert J."/>
            <person name="Wing R.A."/>
        </authorList>
    </citation>
    <scope>NUCLEOTIDE SEQUENCE [LARGE SCALE GENOMIC DNA]</scope>
</reference>
<sequence>MSSSSSPPPNPDALSSPDLPPLAAPVAAAAAAAAAAASSGGGGGAGGSGRRLPPPCWTHEETLALIEAYRDRWEGLRKGNLRASDWDDVAGAVTARCGRFPTATHKSGVQCRHKIEKLRKRYRAERARAAGRSKGPKWPFFPLLHDLAGGGAPDPSPNPIIKIKSKGPAAAAASPSPASPSPVSSPSSEEEEDEEEAAAADAGRSRSLHGLISNGGSGSGLRFTIPKASRSKPVAQREQPTAIKVEKSEEDAEVEAIAEVASALRAVGDKFLRMEERRLEISLQIEKERMELEMKRTQTLLDAQQLFVEAFLGKQQQHLHHHKKAKMISSSAAASAMEED</sequence>
<reference evidence="3" key="1">
    <citation type="submission" date="2015-04" db="UniProtKB">
        <authorList>
            <consortium name="EnsemblPlants"/>
        </authorList>
    </citation>
    <scope>IDENTIFICATION</scope>
</reference>
<name>A0A0E0MAU5_ORYPU</name>
<feature type="region of interest" description="Disordered" evidence="1">
    <location>
        <begin position="149"/>
        <end position="241"/>
    </location>
</feature>
<dbReference type="HOGENOM" id="CLU_042756_0_1_1"/>
<dbReference type="SMART" id="SM00595">
    <property type="entry name" value="MADF"/>
    <property type="match status" value="1"/>
</dbReference>
<accession>A0A0E0MAU5</accession>
<feature type="region of interest" description="Disordered" evidence="1">
    <location>
        <begin position="1"/>
        <end position="53"/>
    </location>
</feature>
<dbReference type="PROSITE" id="PS50090">
    <property type="entry name" value="MYB_LIKE"/>
    <property type="match status" value="1"/>
</dbReference>
<feature type="compositionally biased region" description="Low complexity" evidence="1">
    <location>
        <begin position="168"/>
        <end position="187"/>
    </location>
</feature>
<feature type="compositionally biased region" description="Low complexity" evidence="1">
    <location>
        <begin position="24"/>
        <end position="38"/>
    </location>
</feature>
<dbReference type="PANTHER" id="PTHR31307:SF49">
    <property type="entry name" value="ALCOHOL DEHYDROGENASE TRANSCRIPTION FACTOR MYB_SANT-LIKE FAMILY PROTEIN"/>
    <property type="match status" value="1"/>
</dbReference>
<dbReference type="eggNOG" id="KOG4282">
    <property type="taxonomic scope" value="Eukaryota"/>
</dbReference>
<dbReference type="InterPro" id="IPR044822">
    <property type="entry name" value="Myb_DNA-bind_4"/>
</dbReference>
<dbReference type="InterPro" id="IPR044823">
    <property type="entry name" value="ASIL1/2-like"/>
</dbReference>
<feature type="compositionally biased region" description="Acidic residues" evidence="1">
    <location>
        <begin position="188"/>
        <end position="198"/>
    </location>
</feature>
<dbReference type="Pfam" id="PF13837">
    <property type="entry name" value="Myb_DNA-bind_4"/>
    <property type="match status" value="1"/>
</dbReference>
<dbReference type="AlphaFoldDB" id="A0A0E0MAU5"/>
<protein>
    <recommendedName>
        <fullName evidence="2">Myb-like domain-containing protein</fullName>
    </recommendedName>
</protein>